<sequence length="201" mass="23736">MATYWTVIRAQWNKGQEATKESMISIREKLPFPLLAIHPDSGGEFINWVLKSWCDMEHIDLSRSEPYKKNDNMCVEERNGHVIRRYLKWERLDAIETVPPVNELCDAVTLYVNHWKAVKRMTSKERVGAKYRRMYEKRAMTPYERVLARDDVVEGAKEKLRKEHDVLNPLFLLTKIVTLKKKIYELTKASRNRAGLTDELR</sequence>
<dbReference type="AlphaFoldDB" id="A0A0G1H5N1"/>
<proteinExistence type="predicted"/>
<gene>
    <name evidence="2" type="ORF">UW30_C0002G0001</name>
</gene>
<evidence type="ECO:0000313" key="2">
    <source>
        <dbReference type="EMBL" id="KKT42090.1"/>
    </source>
</evidence>
<dbReference type="InterPro" id="IPR036397">
    <property type="entry name" value="RNaseH_sf"/>
</dbReference>
<dbReference type="GO" id="GO:0015074">
    <property type="term" value="P:DNA integration"/>
    <property type="evidence" value="ECO:0007669"/>
    <property type="project" value="InterPro"/>
</dbReference>
<accession>A0A0G1H5N1</accession>
<dbReference type="GO" id="GO:0003676">
    <property type="term" value="F:nucleic acid binding"/>
    <property type="evidence" value="ECO:0007669"/>
    <property type="project" value="InterPro"/>
</dbReference>
<feature type="domain" description="Integrase catalytic" evidence="1">
    <location>
        <begin position="1"/>
        <end position="150"/>
    </location>
</feature>
<dbReference type="EMBL" id="LCHU01000002">
    <property type="protein sequence ID" value="KKT42090.1"/>
    <property type="molecule type" value="Genomic_DNA"/>
</dbReference>
<dbReference type="PROSITE" id="PS50994">
    <property type="entry name" value="INTEGRASE"/>
    <property type="match status" value="1"/>
</dbReference>
<dbReference type="SUPFAM" id="SSF53098">
    <property type="entry name" value="Ribonuclease H-like"/>
    <property type="match status" value="1"/>
</dbReference>
<dbReference type="InterPro" id="IPR001584">
    <property type="entry name" value="Integrase_cat-core"/>
</dbReference>
<evidence type="ECO:0000259" key="1">
    <source>
        <dbReference type="PROSITE" id="PS50994"/>
    </source>
</evidence>
<organism evidence="2 3">
    <name type="scientific">Candidatus Giovannonibacteria bacterium GW2011_GWA2_44_13b</name>
    <dbReference type="NCBI Taxonomy" id="1618647"/>
    <lineage>
        <taxon>Bacteria</taxon>
        <taxon>Candidatus Giovannoniibacteriota</taxon>
    </lineage>
</organism>
<comment type="caution">
    <text evidence="2">The sequence shown here is derived from an EMBL/GenBank/DDBJ whole genome shotgun (WGS) entry which is preliminary data.</text>
</comment>
<dbReference type="Gene3D" id="3.30.420.10">
    <property type="entry name" value="Ribonuclease H-like superfamily/Ribonuclease H"/>
    <property type="match status" value="1"/>
</dbReference>
<name>A0A0G1H5N1_9BACT</name>
<evidence type="ECO:0000313" key="3">
    <source>
        <dbReference type="Proteomes" id="UP000034736"/>
    </source>
</evidence>
<dbReference type="InterPro" id="IPR012337">
    <property type="entry name" value="RNaseH-like_sf"/>
</dbReference>
<dbReference type="Proteomes" id="UP000034736">
    <property type="component" value="Unassembled WGS sequence"/>
</dbReference>
<reference evidence="2 3" key="1">
    <citation type="journal article" date="2015" name="Nature">
        <title>rRNA introns, odd ribosomes, and small enigmatic genomes across a large radiation of phyla.</title>
        <authorList>
            <person name="Brown C.T."/>
            <person name="Hug L.A."/>
            <person name="Thomas B.C."/>
            <person name="Sharon I."/>
            <person name="Castelle C.J."/>
            <person name="Singh A."/>
            <person name="Wilkins M.J."/>
            <person name="Williams K.H."/>
            <person name="Banfield J.F."/>
        </authorList>
    </citation>
    <scope>NUCLEOTIDE SEQUENCE [LARGE SCALE GENOMIC DNA]</scope>
</reference>
<protein>
    <submittedName>
        <fullName evidence="2">Integrase catalytic region</fullName>
    </submittedName>
</protein>